<keyword evidence="9 13" id="KW-1133">Transmembrane helix</keyword>
<evidence type="ECO:0000256" key="11">
    <source>
        <dbReference type="ARBA" id="ARBA00023572"/>
    </source>
</evidence>
<evidence type="ECO:0000256" key="4">
    <source>
        <dbReference type="ARBA" id="ARBA00012151"/>
    </source>
</evidence>
<comment type="caution">
    <text evidence="14">The sequence shown here is derived from an EMBL/GenBank/DDBJ whole genome shotgun (WGS) entry which is preliminary data.</text>
</comment>
<comment type="function">
    <text evidence="11">Catalyzes the post-translational methylation of isoprenylated C-terminal cysteine residues.</text>
</comment>
<feature type="transmembrane region" description="Helical" evidence="13">
    <location>
        <begin position="105"/>
        <end position="122"/>
    </location>
</feature>
<evidence type="ECO:0000256" key="13">
    <source>
        <dbReference type="RuleBase" id="RU362022"/>
    </source>
</evidence>
<gene>
    <name evidence="14" type="ORF">BOX15_Mlig003426g1</name>
</gene>
<dbReference type="OrthoDB" id="422086at2759"/>
<dbReference type="GO" id="GO:0032259">
    <property type="term" value="P:methylation"/>
    <property type="evidence" value="ECO:0007669"/>
    <property type="project" value="UniProtKB-KW"/>
</dbReference>
<organism evidence="14 15">
    <name type="scientific">Macrostomum lignano</name>
    <dbReference type="NCBI Taxonomy" id="282301"/>
    <lineage>
        <taxon>Eukaryota</taxon>
        <taxon>Metazoa</taxon>
        <taxon>Spiralia</taxon>
        <taxon>Lophotrochozoa</taxon>
        <taxon>Platyhelminthes</taxon>
        <taxon>Rhabditophora</taxon>
        <taxon>Macrostomorpha</taxon>
        <taxon>Macrostomida</taxon>
        <taxon>Macrostomidae</taxon>
        <taxon>Macrostomum</taxon>
    </lineage>
</organism>
<keyword evidence="10 13" id="KW-0472">Membrane</keyword>
<evidence type="ECO:0000313" key="15">
    <source>
        <dbReference type="Proteomes" id="UP000215902"/>
    </source>
</evidence>
<feature type="transmembrane region" description="Helical" evidence="13">
    <location>
        <begin position="251"/>
        <end position="274"/>
    </location>
</feature>
<feature type="transmembrane region" description="Helical" evidence="13">
    <location>
        <begin position="36"/>
        <end position="59"/>
    </location>
</feature>
<keyword evidence="7 13" id="KW-0949">S-adenosyl-L-methionine</keyword>
<evidence type="ECO:0000256" key="7">
    <source>
        <dbReference type="ARBA" id="ARBA00022691"/>
    </source>
</evidence>
<keyword evidence="15" id="KW-1185">Reference proteome</keyword>
<evidence type="ECO:0000256" key="12">
    <source>
        <dbReference type="ARBA" id="ARBA00023656"/>
    </source>
</evidence>
<protein>
    <recommendedName>
        <fullName evidence="12 13">Protein-S-isoprenylcysteine O-methyltransferase</fullName>
        <ecNumber evidence="4 13">2.1.1.100</ecNumber>
    </recommendedName>
</protein>
<dbReference type="GO" id="GO:0004671">
    <property type="term" value="F:protein C-terminal S-isoprenylcysteine carboxyl O-methyltransferase activity"/>
    <property type="evidence" value="ECO:0007669"/>
    <property type="project" value="UniProtKB-EC"/>
</dbReference>
<dbReference type="PROSITE" id="PS51564">
    <property type="entry name" value="SAM_ICMT"/>
    <property type="match status" value="1"/>
</dbReference>
<evidence type="ECO:0000256" key="9">
    <source>
        <dbReference type="ARBA" id="ARBA00022989"/>
    </source>
</evidence>
<dbReference type="InterPro" id="IPR007269">
    <property type="entry name" value="ICMT_MeTrfase"/>
</dbReference>
<evidence type="ECO:0000256" key="1">
    <source>
        <dbReference type="ARBA" id="ARBA00001450"/>
    </source>
</evidence>
<sequence>NLLLRNYLFESKKQTMVLQSLGEAYLKRSTDARVSLHGYLVGVGMTLLPTVLACSILTFNNYSNSFPWQQLLCGCLSAGLFAALCRWIVVPVSSYPNYWENGKRALFLGWAFSSGTLLAVYSRDYWTFGVYICYLSFFHWSEYWVTAVTNPATLRLSSYMLDHSPEYHLAALISWAEFWFEALLVPWLNSYSLPIATGLAMCTAGELFRKLAMITAGRNFNHVVEHKKRTDHVLVTSGVYSWARHPAYTGWFAWAIGTQLLLCNPVSIVGYTLASWRFFRERIYEEERLLINFFNQAYLDYQRTTWSGVPFVRGYFVRV</sequence>
<accession>A0A267H7I8</accession>
<dbReference type="PANTHER" id="PTHR12714">
    <property type="entry name" value="PROTEIN-S ISOPRENYLCYSTEINE O-METHYLTRANSFERASE"/>
    <property type="match status" value="1"/>
</dbReference>
<comment type="subcellular location">
    <subcellularLocation>
        <location evidence="13">Endoplasmic reticulum membrane</location>
        <topology evidence="13">Multi-pass membrane protein</topology>
    </subcellularLocation>
    <subcellularLocation>
        <location evidence="2">Membrane</location>
        <topology evidence="2">Multi-pass membrane protein</topology>
    </subcellularLocation>
</comment>
<keyword evidence="8 13" id="KW-0812">Transmembrane</keyword>
<keyword evidence="6" id="KW-0808">Transferase</keyword>
<dbReference type="AlphaFoldDB" id="A0A267H7I8"/>
<feature type="transmembrane region" description="Helical" evidence="13">
    <location>
        <begin position="128"/>
        <end position="146"/>
    </location>
</feature>
<feature type="transmembrane region" description="Helical" evidence="13">
    <location>
        <begin position="71"/>
        <end position="93"/>
    </location>
</feature>
<dbReference type="EC" id="2.1.1.100" evidence="4 13"/>
<evidence type="ECO:0000256" key="3">
    <source>
        <dbReference type="ARBA" id="ARBA00009140"/>
    </source>
</evidence>
<dbReference type="Gene3D" id="1.20.120.1630">
    <property type="match status" value="1"/>
</dbReference>
<comment type="catalytic activity">
    <reaction evidence="1 13">
        <text>[protein]-C-terminal S-[(2E,6E)-farnesyl]-L-cysteine + S-adenosyl-L-methionine = [protein]-C-terminal S-[(2E,6E)-farnesyl]-L-cysteine methyl ester + S-adenosyl-L-homocysteine</text>
        <dbReference type="Rhea" id="RHEA:21672"/>
        <dbReference type="Rhea" id="RHEA-COMP:12125"/>
        <dbReference type="Rhea" id="RHEA-COMP:12126"/>
        <dbReference type="ChEBI" id="CHEBI:57856"/>
        <dbReference type="ChEBI" id="CHEBI:59789"/>
        <dbReference type="ChEBI" id="CHEBI:90510"/>
        <dbReference type="ChEBI" id="CHEBI:90511"/>
        <dbReference type="EC" id="2.1.1.100"/>
    </reaction>
</comment>
<evidence type="ECO:0000256" key="6">
    <source>
        <dbReference type="ARBA" id="ARBA00022679"/>
    </source>
</evidence>
<evidence type="ECO:0000313" key="14">
    <source>
        <dbReference type="EMBL" id="PAA94270.1"/>
    </source>
</evidence>
<dbReference type="Pfam" id="PF04140">
    <property type="entry name" value="ICMT"/>
    <property type="match status" value="1"/>
</dbReference>
<dbReference type="GO" id="GO:0005789">
    <property type="term" value="C:endoplasmic reticulum membrane"/>
    <property type="evidence" value="ECO:0007669"/>
    <property type="project" value="UniProtKB-SubCell"/>
</dbReference>
<proteinExistence type="inferred from homology"/>
<evidence type="ECO:0000256" key="10">
    <source>
        <dbReference type="ARBA" id="ARBA00023136"/>
    </source>
</evidence>
<dbReference type="Proteomes" id="UP000215902">
    <property type="component" value="Unassembled WGS sequence"/>
</dbReference>
<evidence type="ECO:0000256" key="5">
    <source>
        <dbReference type="ARBA" id="ARBA00022603"/>
    </source>
</evidence>
<comment type="similarity">
    <text evidence="3 13">Belongs to the class VI-like SAM-binding methyltransferase superfamily. Isoprenylcysteine carboxyl methyltransferase family.</text>
</comment>
<keyword evidence="5 13" id="KW-0489">Methyltransferase</keyword>
<dbReference type="EMBL" id="NIVC01000012">
    <property type="protein sequence ID" value="PAA94270.1"/>
    <property type="molecule type" value="Genomic_DNA"/>
</dbReference>
<reference evidence="14 15" key="1">
    <citation type="submission" date="2017-06" db="EMBL/GenBank/DDBJ databases">
        <title>A platform for efficient transgenesis in Macrostomum lignano, a flatworm model organism for stem cell research.</title>
        <authorList>
            <person name="Berezikov E."/>
        </authorList>
    </citation>
    <scope>NUCLEOTIDE SEQUENCE [LARGE SCALE GENOMIC DNA]</scope>
    <source>
        <strain evidence="14">DV1</strain>
        <tissue evidence="14">Whole organism</tissue>
    </source>
</reference>
<dbReference type="STRING" id="282301.A0A267H7I8"/>
<dbReference type="PANTHER" id="PTHR12714:SF9">
    <property type="entry name" value="PROTEIN-S-ISOPRENYLCYSTEINE O-METHYLTRANSFERASE"/>
    <property type="match status" value="1"/>
</dbReference>
<evidence type="ECO:0000256" key="8">
    <source>
        <dbReference type="ARBA" id="ARBA00022692"/>
    </source>
</evidence>
<feature type="non-terminal residue" evidence="14">
    <location>
        <position position="1"/>
    </location>
</feature>
<evidence type="ECO:0000256" key="2">
    <source>
        <dbReference type="ARBA" id="ARBA00004141"/>
    </source>
</evidence>
<name>A0A267H7I8_9PLAT</name>
<keyword evidence="13" id="KW-0256">Endoplasmic reticulum</keyword>
<dbReference type="InterPro" id="IPR025770">
    <property type="entry name" value="PPMT_MeTrfase"/>
</dbReference>